<name>A0A317EZF5_9SPHI</name>
<feature type="transmembrane region" description="Helical" evidence="1">
    <location>
        <begin position="45"/>
        <end position="63"/>
    </location>
</feature>
<protein>
    <submittedName>
        <fullName evidence="2">Uncharacterized protein</fullName>
    </submittedName>
</protein>
<dbReference type="AlphaFoldDB" id="A0A317EZF5"/>
<dbReference type="OrthoDB" id="9813621at2"/>
<proteinExistence type="predicted"/>
<evidence type="ECO:0000256" key="1">
    <source>
        <dbReference type="SAM" id="Phobius"/>
    </source>
</evidence>
<dbReference type="RefSeq" id="WP_109929858.1">
    <property type="nucleotide sequence ID" value="NZ_QGNY01000004.1"/>
</dbReference>
<evidence type="ECO:0000313" key="3">
    <source>
        <dbReference type="Proteomes" id="UP000245391"/>
    </source>
</evidence>
<keyword evidence="1" id="KW-0812">Transmembrane</keyword>
<keyword evidence="1" id="KW-0472">Membrane</keyword>
<accession>A0A317EZF5</accession>
<evidence type="ECO:0000313" key="2">
    <source>
        <dbReference type="EMBL" id="PWS31197.1"/>
    </source>
</evidence>
<gene>
    <name evidence="2" type="ORF">DF947_11340</name>
</gene>
<organism evidence="2 3">
    <name type="scientific">Pedobacter paludis</name>
    <dbReference type="NCBI Taxonomy" id="2203212"/>
    <lineage>
        <taxon>Bacteria</taxon>
        <taxon>Pseudomonadati</taxon>
        <taxon>Bacteroidota</taxon>
        <taxon>Sphingobacteriia</taxon>
        <taxon>Sphingobacteriales</taxon>
        <taxon>Sphingobacteriaceae</taxon>
        <taxon>Pedobacter</taxon>
    </lineage>
</organism>
<sequence>MKTQEVFKSSTRRITIILTVTAIILSIPLIAMQFSSEVKWTLNDFITAGILLLSTGLAIELVVRNMKNGTFRTVLLIIILLALFLIWAELAVGIFGTPFEGS</sequence>
<dbReference type="Proteomes" id="UP000245391">
    <property type="component" value="Unassembled WGS sequence"/>
</dbReference>
<dbReference type="EMBL" id="QGNY01000004">
    <property type="protein sequence ID" value="PWS31197.1"/>
    <property type="molecule type" value="Genomic_DNA"/>
</dbReference>
<feature type="transmembrane region" description="Helical" evidence="1">
    <location>
        <begin position="12"/>
        <end position="33"/>
    </location>
</feature>
<keyword evidence="1" id="KW-1133">Transmembrane helix</keyword>
<reference evidence="3" key="1">
    <citation type="submission" date="2018-05" db="EMBL/GenBank/DDBJ databases">
        <title>Pedobacter paludis sp. nov., isolated from wetland soil.</title>
        <authorList>
            <person name="Zhang Y."/>
        </authorList>
    </citation>
    <scope>NUCLEOTIDE SEQUENCE [LARGE SCALE GENOMIC DNA]</scope>
    <source>
        <strain evidence="3">R-8</strain>
    </source>
</reference>
<comment type="caution">
    <text evidence="2">The sequence shown here is derived from an EMBL/GenBank/DDBJ whole genome shotgun (WGS) entry which is preliminary data.</text>
</comment>
<keyword evidence="3" id="KW-1185">Reference proteome</keyword>
<feature type="transmembrane region" description="Helical" evidence="1">
    <location>
        <begin position="75"/>
        <end position="96"/>
    </location>
</feature>